<keyword evidence="2" id="KW-1185">Reference proteome</keyword>
<sequence length="65" mass="7579">MERNTPGYYRHLSLRLFNVLDKVGLSEHVRCERINMMLEAKEIKFIITEGPIYILGNKAEARTAQ</sequence>
<gene>
    <name evidence="1" type="ORF">ACJMK2_014516</name>
</gene>
<name>A0ABD3V1M1_SINWO</name>
<dbReference type="Proteomes" id="UP001634394">
    <property type="component" value="Unassembled WGS sequence"/>
</dbReference>
<dbReference type="AlphaFoldDB" id="A0ABD3V1M1"/>
<protein>
    <submittedName>
        <fullName evidence="1">Uncharacterized protein</fullName>
    </submittedName>
</protein>
<proteinExistence type="predicted"/>
<comment type="caution">
    <text evidence="1">The sequence shown here is derived from an EMBL/GenBank/DDBJ whole genome shotgun (WGS) entry which is preliminary data.</text>
</comment>
<accession>A0ABD3V1M1</accession>
<reference evidence="1 2" key="1">
    <citation type="submission" date="2024-11" db="EMBL/GenBank/DDBJ databases">
        <title>Chromosome-level genome assembly of the freshwater bivalve Anodonta woodiana.</title>
        <authorList>
            <person name="Chen X."/>
        </authorList>
    </citation>
    <scope>NUCLEOTIDE SEQUENCE [LARGE SCALE GENOMIC DNA]</scope>
    <source>
        <strain evidence="1">MN2024</strain>
        <tissue evidence="1">Gills</tissue>
    </source>
</reference>
<organism evidence="1 2">
    <name type="scientific">Sinanodonta woodiana</name>
    <name type="common">Chinese pond mussel</name>
    <name type="synonym">Anodonta woodiana</name>
    <dbReference type="NCBI Taxonomy" id="1069815"/>
    <lineage>
        <taxon>Eukaryota</taxon>
        <taxon>Metazoa</taxon>
        <taxon>Spiralia</taxon>
        <taxon>Lophotrochozoa</taxon>
        <taxon>Mollusca</taxon>
        <taxon>Bivalvia</taxon>
        <taxon>Autobranchia</taxon>
        <taxon>Heteroconchia</taxon>
        <taxon>Palaeoheterodonta</taxon>
        <taxon>Unionida</taxon>
        <taxon>Unionoidea</taxon>
        <taxon>Unionidae</taxon>
        <taxon>Unioninae</taxon>
        <taxon>Sinanodonta</taxon>
    </lineage>
</organism>
<dbReference type="EMBL" id="JBJQND010000014">
    <property type="protein sequence ID" value="KAL3855300.1"/>
    <property type="molecule type" value="Genomic_DNA"/>
</dbReference>
<evidence type="ECO:0000313" key="1">
    <source>
        <dbReference type="EMBL" id="KAL3855300.1"/>
    </source>
</evidence>
<evidence type="ECO:0000313" key="2">
    <source>
        <dbReference type="Proteomes" id="UP001634394"/>
    </source>
</evidence>